<evidence type="ECO:0000256" key="3">
    <source>
        <dbReference type="ARBA" id="ARBA00022692"/>
    </source>
</evidence>
<evidence type="ECO:0000256" key="5">
    <source>
        <dbReference type="ARBA" id="ARBA00023136"/>
    </source>
</evidence>
<dbReference type="EMBL" id="JXKM01000005">
    <property type="protein sequence ID" value="OJG35694.1"/>
    <property type="molecule type" value="Genomic_DNA"/>
</dbReference>
<gene>
    <name evidence="7" type="ORF">RV00_GL002448</name>
</gene>
<protein>
    <recommendedName>
        <fullName evidence="6">UPF0154 protein RV00_GL002448</fullName>
    </recommendedName>
</protein>
<proteinExistence type="inferred from homology"/>
<dbReference type="HAMAP" id="MF_00363">
    <property type="entry name" value="UPF0154"/>
    <property type="match status" value="1"/>
</dbReference>
<name>A0A1L8SV30_9ENTE</name>
<evidence type="ECO:0000256" key="6">
    <source>
        <dbReference type="HAMAP-Rule" id="MF_00363"/>
    </source>
</evidence>
<evidence type="ECO:0000313" key="7">
    <source>
        <dbReference type="EMBL" id="OJG35694.1"/>
    </source>
</evidence>
<evidence type="ECO:0000256" key="1">
    <source>
        <dbReference type="ARBA" id="ARBA00004167"/>
    </source>
</evidence>
<dbReference type="Gene3D" id="1.10.238.10">
    <property type="entry name" value="EF-hand"/>
    <property type="match status" value="1"/>
</dbReference>
<dbReference type="InterPro" id="IPR005359">
    <property type="entry name" value="UPF0154"/>
</dbReference>
<dbReference type="Pfam" id="PF03672">
    <property type="entry name" value="UPF0154"/>
    <property type="match status" value="1"/>
</dbReference>
<comment type="similarity">
    <text evidence="2 6">Belongs to the UPF0154 family.</text>
</comment>
<evidence type="ECO:0000256" key="2">
    <source>
        <dbReference type="ARBA" id="ARBA00006694"/>
    </source>
</evidence>
<evidence type="ECO:0000256" key="4">
    <source>
        <dbReference type="ARBA" id="ARBA00022989"/>
    </source>
</evidence>
<dbReference type="AlphaFoldDB" id="A0A1L8SV30"/>
<keyword evidence="3 6" id="KW-0812">Transmembrane</keyword>
<dbReference type="GO" id="GO:0005886">
    <property type="term" value="C:plasma membrane"/>
    <property type="evidence" value="ECO:0007669"/>
    <property type="project" value="UniProtKB-SubCell"/>
</dbReference>
<dbReference type="STRING" id="319970.RV00_GL002448"/>
<sequence>MDENVRKGAVKMVSTGIVVLIAVIAALLGAVGGFFLARKYMQDYFKKNPPINEDMLRQMMMSMGQKPSEKKVRQMMQQMKNQQ</sequence>
<keyword evidence="5 6" id="KW-0472">Membrane</keyword>
<accession>A0A1L8SV30</accession>
<organism evidence="7 8">
    <name type="scientific">Enterococcus devriesei</name>
    <dbReference type="NCBI Taxonomy" id="319970"/>
    <lineage>
        <taxon>Bacteria</taxon>
        <taxon>Bacillati</taxon>
        <taxon>Bacillota</taxon>
        <taxon>Bacilli</taxon>
        <taxon>Lactobacillales</taxon>
        <taxon>Enterococcaceae</taxon>
        <taxon>Enterococcus</taxon>
    </lineage>
</organism>
<evidence type="ECO:0000313" key="8">
    <source>
        <dbReference type="Proteomes" id="UP000183700"/>
    </source>
</evidence>
<reference evidence="7 8" key="1">
    <citation type="submission" date="2014-12" db="EMBL/GenBank/DDBJ databases">
        <title>Draft genome sequences of 29 type strains of Enterococci.</title>
        <authorList>
            <person name="Zhong Z."/>
            <person name="Sun Z."/>
            <person name="Liu W."/>
            <person name="Zhang W."/>
            <person name="Zhang H."/>
        </authorList>
    </citation>
    <scope>NUCLEOTIDE SEQUENCE [LARGE SCALE GENOMIC DNA]</scope>
    <source>
        <strain evidence="7 8">DSM 22802</strain>
    </source>
</reference>
<keyword evidence="6" id="KW-1003">Cell membrane</keyword>
<keyword evidence="4 6" id="KW-1133">Transmembrane helix</keyword>
<comment type="subcellular location">
    <subcellularLocation>
        <location evidence="6">Cell membrane</location>
        <topology evidence="6">Single-pass membrane protein</topology>
    </subcellularLocation>
    <subcellularLocation>
        <location evidence="1">Membrane</location>
        <topology evidence="1">Single-pass membrane protein</topology>
    </subcellularLocation>
</comment>
<comment type="caution">
    <text evidence="7">The sequence shown here is derived from an EMBL/GenBank/DDBJ whole genome shotgun (WGS) entry which is preliminary data.</text>
</comment>
<feature type="transmembrane region" description="Helical" evidence="6">
    <location>
        <begin position="12"/>
        <end position="37"/>
    </location>
</feature>
<dbReference type="Proteomes" id="UP000183700">
    <property type="component" value="Unassembled WGS sequence"/>
</dbReference>
<keyword evidence="8" id="KW-1185">Reference proteome</keyword>